<comment type="caution">
    <text evidence="1">The sequence shown here is derived from an EMBL/GenBank/DDBJ whole genome shotgun (WGS) entry which is preliminary data.</text>
</comment>
<dbReference type="Proteomes" id="UP000536711">
    <property type="component" value="Unassembled WGS sequence"/>
</dbReference>
<gene>
    <name evidence="1" type="ORF">FACUT_12826</name>
</gene>
<evidence type="ECO:0000313" key="1">
    <source>
        <dbReference type="EMBL" id="KAF4416171.1"/>
    </source>
</evidence>
<accession>A0A8H4JBD5</accession>
<dbReference type="EMBL" id="JAADJF010000481">
    <property type="protein sequence ID" value="KAF4416171.1"/>
    <property type="molecule type" value="Genomic_DNA"/>
</dbReference>
<protein>
    <submittedName>
        <fullName evidence="1">Uncharacterized protein</fullName>
    </submittedName>
</protein>
<organism evidence="1 2">
    <name type="scientific">Fusarium acutatum</name>
    <dbReference type="NCBI Taxonomy" id="78861"/>
    <lineage>
        <taxon>Eukaryota</taxon>
        <taxon>Fungi</taxon>
        <taxon>Dikarya</taxon>
        <taxon>Ascomycota</taxon>
        <taxon>Pezizomycotina</taxon>
        <taxon>Sordariomycetes</taxon>
        <taxon>Hypocreomycetidae</taxon>
        <taxon>Hypocreales</taxon>
        <taxon>Nectriaceae</taxon>
        <taxon>Fusarium</taxon>
        <taxon>Fusarium fujikuroi species complex</taxon>
    </lineage>
</organism>
<evidence type="ECO:0000313" key="2">
    <source>
        <dbReference type="Proteomes" id="UP000536711"/>
    </source>
</evidence>
<sequence>MLAVGYYQDMPFEDELMHQQADFLPKTYYYQSQEQYSDDIKRIKDLFYLDIREDQSLDSLGVHEIREMCLRDRPETQQAIAGHQFKFFLLADRAVFKAIERGELVVKAVSYDWEDGWNNWGWMRIPTGYLLALWHSLVRRDGNYHTVLSFDGPEEDLEEYIWRGGWNADPTNECSEIRMEMHLLP</sequence>
<proteinExistence type="predicted"/>
<dbReference type="OrthoDB" id="6499973at2759"/>
<dbReference type="AlphaFoldDB" id="A0A8H4JBD5"/>
<reference evidence="1 2" key="1">
    <citation type="submission" date="2020-01" db="EMBL/GenBank/DDBJ databases">
        <title>Identification and distribution of gene clusters putatively required for synthesis of sphingolipid metabolism inhibitors in phylogenetically diverse species of the filamentous fungus Fusarium.</title>
        <authorList>
            <person name="Kim H.-S."/>
            <person name="Busman M."/>
            <person name="Brown D.W."/>
            <person name="Divon H."/>
            <person name="Uhlig S."/>
            <person name="Proctor R.H."/>
        </authorList>
    </citation>
    <scope>NUCLEOTIDE SEQUENCE [LARGE SCALE GENOMIC DNA]</scope>
    <source>
        <strain evidence="1 2">NRRL 13308</strain>
    </source>
</reference>
<keyword evidence="2" id="KW-1185">Reference proteome</keyword>
<name>A0A8H4JBD5_9HYPO</name>